<dbReference type="AlphaFoldDB" id="A0A4R3YVT1"/>
<gene>
    <name evidence="2" type="ORF">EDC52_10416</name>
</gene>
<feature type="transmembrane region" description="Helical" evidence="1">
    <location>
        <begin position="146"/>
        <end position="164"/>
    </location>
</feature>
<keyword evidence="1" id="KW-0472">Membrane</keyword>
<sequence>MSPVDSPRFALWLALAVAVCSFILWCFMPTDPLVHLVEEGQLVENLTLIAYAVTILYLLLQPAVMITLRTKAAVIMALLAMTAREADLHKAIADMSMLKLRFWTGGLPGIDKLTGLLVLMPIVVACLYLLIHYAMPTIRAVKACRAYAVTIATFIGLIALTNGIDRSLGIIKEWTGWHAPEWLVALQTSQEEFLELLLPLLVVVATFQYRRYTLSRHAVNRPAGSVL</sequence>
<name>A0A4R3YVT1_9GAMM</name>
<comment type="caution">
    <text evidence="2">The sequence shown here is derived from an EMBL/GenBank/DDBJ whole genome shotgun (WGS) entry which is preliminary data.</text>
</comment>
<protein>
    <submittedName>
        <fullName evidence="2">Uncharacterized protein</fullName>
    </submittedName>
</protein>
<keyword evidence="1" id="KW-1133">Transmembrane helix</keyword>
<feature type="transmembrane region" description="Helical" evidence="1">
    <location>
        <begin position="113"/>
        <end position="134"/>
    </location>
</feature>
<dbReference type="OrthoDB" id="6624655at2"/>
<evidence type="ECO:0000256" key="1">
    <source>
        <dbReference type="SAM" id="Phobius"/>
    </source>
</evidence>
<evidence type="ECO:0000313" key="2">
    <source>
        <dbReference type="EMBL" id="TCV96576.1"/>
    </source>
</evidence>
<reference evidence="2 3" key="1">
    <citation type="submission" date="2019-03" db="EMBL/GenBank/DDBJ databases">
        <title>Genomic Encyclopedia of Type Strains, Phase IV (KMG-IV): sequencing the most valuable type-strain genomes for metagenomic binning, comparative biology and taxonomic classification.</title>
        <authorList>
            <person name="Goeker M."/>
        </authorList>
    </citation>
    <scope>NUCLEOTIDE SEQUENCE [LARGE SCALE GENOMIC DNA]</scope>
    <source>
        <strain evidence="2 3">DSM 19580</strain>
    </source>
</reference>
<dbReference type="EMBL" id="SMCR01000004">
    <property type="protein sequence ID" value="TCV96576.1"/>
    <property type="molecule type" value="Genomic_DNA"/>
</dbReference>
<feature type="transmembrane region" description="Helical" evidence="1">
    <location>
        <begin position="9"/>
        <end position="30"/>
    </location>
</feature>
<dbReference type="RefSeq" id="WP_131865174.1">
    <property type="nucleotide sequence ID" value="NZ_SMCR01000004.1"/>
</dbReference>
<keyword evidence="1" id="KW-0812">Transmembrane</keyword>
<proteinExistence type="predicted"/>
<feature type="transmembrane region" description="Helical" evidence="1">
    <location>
        <begin position="42"/>
        <end position="60"/>
    </location>
</feature>
<dbReference type="Proteomes" id="UP000295719">
    <property type="component" value="Unassembled WGS sequence"/>
</dbReference>
<organism evidence="2 3">
    <name type="scientific">Biostraticola tofi</name>
    <dbReference type="NCBI Taxonomy" id="466109"/>
    <lineage>
        <taxon>Bacteria</taxon>
        <taxon>Pseudomonadati</taxon>
        <taxon>Pseudomonadota</taxon>
        <taxon>Gammaproteobacteria</taxon>
        <taxon>Enterobacterales</taxon>
        <taxon>Bruguierivoracaceae</taxon>
        <taxon>Biostraticola</taxon>
    </lineage>
</organism>
<accession>A0A4R3YVT1</accession>
<evidence type="ECO:0000313" key="3">
    <source>
        <dbReference type="Proteomes" id="UP000295719"/>
    </source>
</evidence>
<keyword evidence="3" id="KW-1185">Reference proteome</keyword>